<evidence type="ECO:0000313" key="1">
    <source>
        <dbReference type="EMBL" id="SVA36738.1"/>
    </source>
</evidence>
<dbReference type="EMBL" id="UINC01008151">
    <property type="protein sequence ID" value="SVA36738.1"/>
    <property type="molecule type" value="Genomic_DNA"/>
</dbReference>
<dbReference type="AlphaFoldDB" id="A0A381VAE8"/>
<gene>
    <name evidence="1" type="ORF">METZ01_LOCUS89592</name>
</gene>
<organism evidence="1">
    <name type="scientific">marine metagenome</name>
    <dbReference type="NCBI Taxonomy" id="408172"/>
    <lineage>
        <taxon>unclassified sequences</taxon>
        <taxon>metagenomes</taxon>
        <taxon>ecological metagenomes</taxon>
    </lineage>
</organism>
<protein>
    <submittedName>
        <fullName evidence="1">Uncharacterized protein</fullName>
    </submittedName>
</protein>
<sequence>MIKAIFFMAIGAGAMAFYVYLNPGQLISVIDQVKDLIN</sequence>
<accession>A0A381VAE8</accession>
<name>A0A381VAE8_9ZZZZ</name>
<reference evidence="1" key="1">
    <citation type="submission" date="2018-05" db="EMBL/GenBank/DDBJ databases">
        <authorList>
            <person name="Lanie J.A."/>
            <person name="Ng W.-L."/>
            <person name="Kazmierczak K.M."/>
            <person name="Andrzejewski T.M."/>
            <person name="Davidsen T.M."/>
            <person name="Wayne K.J."/>
            <person name="Tettelin H."/>
            <person name="Glass J.I."/>
            <person name="Rusch D."/>
            <person name="Podicherti R."/>
            <person name="Tsui H.-C.T."/>
            <person name="Winkler M.E."/>
        </authorList>
    </citation>
    <scope>NUCLEOTIDE SEQUENCE</scope>
</reference>
<proteinExistence type="predicted"/>